<reference evidence="3 4" key="1">
    <citation type="submission" date="2012-11" db="EMBL/GenBank/DDBJ databases">
        <title>Genome assembly of Thiorhodococcus sp. AK35.</title>
        <authorList>
            <person name="Nupur N."/>
            <person name="Khatri I."/>
            <person name="Subramanian S."/>
            <person name="Pinnaka A."/>
        </authorList>
    </citation>
    <scope>NUCLEOTIDE SEQUENCE [LARGE SCALE GENOMIC DNA]</scope>
    <source>
        <strain evidence="3 4">AK35</strain>
    </source>
</reference>
<dbReference type="Gene3D" id="3.40.50.300">
    <property type="entry name" value="P-loop containing nucleotide triphosphate hydrolases"/>
    <property type="match status" value="1"/>
</dbReference>
<gene>
    <name evidence="3" type="ORF">D779_0138</name>
</gene>
<accession>W9UXF9</accession>
<keyword evidence="2" id="KW-0472">Membrane</keyword>
<dbReference type="Pfam" id="PF13469">
    <property type="entry name" value="Sulfotransfer_3"/>
    <property type="match status" value="1"/>
</dbReference>
<dbReference type="SUPFAM" id="SSF52540">
    <property type="entry name" value="P-loop containing nucleoside triphosphate hydrolases"/>
    <property type="match status" value="1"/>
</dbReference>
<protein>
    <recommendedName>
        <fullName evidence="5">Sulfotransferase</fullName>
    </recommendedName>
</protein>
<keyword evidence="4" id="KW-1185">Reference proteome</keyword>
<evidence type="ECO:0000313" key="3">
    <source>
        <dbReference type="EMBL" id="EXJ11764.1"/>
    </source>
</evidence>
<proteinExistence type="predicted"/>
<dbReference type="eggNOG" id="COG0446">
    <property type="taxonomic scope" value="Bacteria"/>
</dbReference>
<evidence type="ECO:0000313" key="4">
    <source>
        <dbReference type="Proteomes" id="UP000019460"/>
    </source>
</evidence>
<keyword evidence="2" id="KW-0812">Transmembrane</keyword>
<dbReference type="AlphaFoldDB" id="W9UXF9"/>
<evidence type="ECO:0000256" key="1">
    <source>
        <dbReference type="SAM" id="MobiDB-lite"/>
    </source>
</evidence>
<dbReference type="RefSeq" id="WP_043758197.1">
    <property type="nucleotide sequence ID" value="NZ_AONC01000098.1"/>
</dbReference>
<dbReference type="InterPro" id="IPR027417">
    <property type="entry name" value="P-loop_NTPase"/>
</dbReference>
<organism evidence="3 4">
    <name type="scientific">Imhoffiella purpurea</name>
    <dbReference type="NCBI Taxonomy" id="1249627"/>
    <lineage>
        <taxon>Bacteria</taxon>
        <taxon>Pseudomonadati</taxon>
        <taxon>Pseudomonadota</taxon>
        <taxon>Gammaproteobacteria</taxon>
        <taxon>Chromatiales</taxon>
        <taxon>Chromatiaceae</taxon>
        <taxon>Imhoffiella</taxon>
    </lineage>
</organism>
<feature type="compositionally biased region" description="Polar residues" evidence="1">
    <location>
        <begin position="398"/>
        <end position="414"/>
    </location>
</feature>
<dbReference type="PANTHER" id="PTHR36451">
    <property type="entry name" value="PAPS-DEPENDENT SULFOTRANSFERASE STF3"/>
    <property type="match status" value="1"/>
</dbReference>
<evidence type="ECO:0008006" key="5">
    <source>
        <dbReference type="Google" id="ProtNLM"/>
    </source>
</evidence>
<evidence type="ECO:0000256" key="2">
    <source>
        <dbReference type="SAM" id="Phobius"/>
    </source>
</evidence>
<dbReference type="PANTHER" id="PTHR36451:SF1">
    <property type="entry name" value="OMEGA-HYDROXY-BETA-DIHYDROMENAQUINONE-9 SULFOTRANSFERASE STF3"/>
    <property type="match status" value="1"/>
</dbReference>
<dbReference type="Proteomes" id="UP000019460">
    <property type="component" value="Unassembled WGS sequence"/>
</dbReference>
<feature type="transmembrane region" description="Helical" evidence="2">
    <location>
        <begin position="35"/>
        <end position="58"/>
    </location>
</feature>
<dbReference type="InterPro" id="IPR052736">
    <property type="entry name" value="Stf3_sulfotransferase"/>
</dbReference>
<dbReference type="STRING" id="1249627.D779_0138"/>
<dbReference type="EMBL" id="AONC01000098">
    <property type="protein sequence ID" value="EXJ11764.1"/>
    <property type="molecule type" value="Genomic_DNA"/>
</dbReference>
<dbReference type="OrthoDB" id="9777890at2"/>
<sequence>MMLQLFLASTARFLHLSYRTLIPPRGQPRPGLRRILLMSAFIPLFALVQCIHWIGFLLDEILFPGYRRVDIREPLFVLGVPRSGTTHLHRVLAEDARYTTFSTWECLFALSVTARRFWLGIGRLDARLGGFGKRLLDWFEGHLFGGLEDVHSMRLSDPEEDYFALMPVLACFILILPFPNSEFLWRMGTFDRDMPPRERERLIRFYRRCLQRHLYVHGPERRLLSKNAAFAPLAGSLKEEFADARFILCLREPERTLPSQLSSIASGAALFDAHAVSPSLNARLTEQLGFYYRNLDRVFAEAPESRCVWVTMQALKTDLPNAIERMYECMGLEMTTAYRDSLQHQATQAREYRSNHSYRLETFGPAPQRIAEELGPLYRRLAARSVVPGTARRAADSNRPSNTGALAPETASTC</sequence>
<keyword evidence="2" id="KW-1133">Transmembrane helix</keyword>
<comment type="caution">
    <text evidence="3">The sequence shown here is derived from an EMBL/GenBank/DDBJ whole genome shotgun (WGS) entry which is preliminary data.</text>
</comment>
<feature type="transmembrane region" description="Helical" evidence="2">
    <location>
        <begin position="162"/>
        <end position="179"/>
    </location>
</feature>
<dbReference type="PATRIC" id="fig|1249627.3.peg.4175"/>
<name>W9UXF9_9GAMM</name>
<feature type="region of interest" description="Disordered" evidence="1">
    <location>
        <begin position="389"/>
        <end position="414"/>
    </location>
</feature>